<dbReference type="RefSeq" id="WP_198063439.1">
    <property type="nucleotide sequence ID" value="NZ_CP065856.1"/>
</dbReference>
<feature type="domain" description="NAD-dependent epimerase/dehydratase" evidence="2">
    <location>
        <begin position="4"/>
        <end position="119"/>
    </location>
</feature>
<reference evidence="3 4" key="1">
    <citation type="submission" date="2020-12" db="EMBL/GenBank/DDBJ databases">
        <title>Halosimplex halophilum sp. nov. and Halosimplex salinum sp. nov., two new members of the genus Halosimplex.</title>
        <authorList>
            <person name="Cui H.L."/>
        </authorList>
    </citation>
    <scope>NUCLEOTIDE SEQUENCE [LARGE SCALE GENOMIC DNA]</scope>
    <source>
        <strain evidence="3 4">YGH94</strain>
    </source>
</reference>
<dbReference type="AlphaFoldDB" id="A0A7U3WAN0"/>
<feature type="region of interest" description="Disordered" evidence="1">
    <location>
        <begin position="207"/>
        <end position="235"/>
    </location>
</feature>
<dbReference type="KEGG" id="hlt:I7X12_08740"/>
<evidence type="ECO:0000313" key="3">
    <source>
        <dbReference type="EMBL" id="QPV64675.1"/>
    </source>
</evidence>
<dbReference type="PANTHER" id="PTHR12126">
    <property type="entry name" value="NADH-UBIQUINONE OXIDOREDUCTASE 39 KDA SUBUNIT-RELATED"/>
    <property type="match status" value="1"/>
</dbReference>
<gene>
    <name evidence="3" type="ORF">I7X12_08740</name>
</gene>
<dbReference type="InterPro" id="IPR051207">
    <property type="entry name" value="ComplexI_NDUFA9_subunit"/>
</dbReference>
<sequence length="235" mass="24784">MHLLVTGGNGFIGRRVCERAVADGHGVTSVARSGPPAPERRGPWADAVEWVAADVFAPHEWRDRLASVDRLVHSVGTIDEDPAAGVTFERINGDSAIVAALEAERAGVDRVVYVSSSAKPPFVDEAYITARRRAEAAIADLDPTVVVPRFGPVYGPDQPHFPAIANHLFAAMGRFEPVARLLGADRPLSVDRAADVTYRLAATGDPPTGVVTGPEWVGAAAQSPETGPAAEGRRG</sequence>
<dbReference type="EMBL" id="CP065856">
    <property type="protein sequence ID" value="QPV64675.1"/>
    <property type="molecule type" value="Genomic_DNA"/>
</dbReference>
<dbReference type="SUPFAM" id="SSF51735">
    <property type="entry name" value="NAD(P)-binding Rossmann-fold domains"/>
    <property type="match status" value="1"/>
</dbReference>
<evidence type="ECO:0000256" key="1">
    <source>
        <dbReference type="SAM" id="MobiDB-lite"/>
    </source>
</evidence>
<organism evidence="3 4">
    <name type="scientific">Halosimplex litoreum</name>
    <dbReference type="NCBI Taxonomy" id="1198301"/>
    <lineage>
        <taxon>Archaea</taxon>
        <taxon>Methanobacteriati</taxon>
        <taxon>Methanobacteriota</taxon>
        <taxon>Stenosarchaea group</taxon>
        <taxon>Halobacteria</taxon>
        <taxon>Halobacteriales</taxon>
        <taxon>Haloarculaceae</taxon>
        <taxon>Halosimplex</taxon>
    </lineage>
</organism>
<dbReference type="Proteomes" id="UP000595001">
    <property type="component" value="Chromosome"/>
</dbReference>
<dbReference type="OrthoDB" id="200501at2157"/>
<dbReference type="Gene3D" id="3.40.50.720">
    <property type="entry name" value="NAD(P)-binding Rossmann-like Domain"/>
    <property type="match status" value="1"/>
</dbReference>
<protein>
    <submittedName>
        <fullName evidence="3">NAD(P)-dependent oxidoreductase</fullName>
    </submittedName>
</protein>
<dbReference type="Pfam" id="PF01370">
    <property type="entry name" value="Epimerase"/>
    <property type="match status" value="1"/>
</dbReference>
<dbReference type="InterPro" id="IPR001509">
    <property type="entry name" value="Epimerase_deHydtase"/>
</dbReference>
<evidence type="ECO:0000259" key="2">
    <source>
        <dbReference type="Pfam" id="PF01370"/>
    </source>
</evidence>
<proteinExistence type="predicted"/>
<dbReference type="InterPro" id="IPR036291">
    <property type="entry name" value="NAD(P)-bd_dom_sf"/>
</dbReference>
<dbReference type="GeneID" id="60588575"/>
<keyword evidence="4" id="KW-1185">Reference proteome</keyword>
<dbReference type="GO" id="GO:0044877">
    <property type="term" value="F:protein-containing complex binding"/>
    <property type="evidence" value="ECO:0007669"/>
    <property type="project" value="TreeGrafter"/>
</dbReference>
<name>A0A7U3WAN0_9EURY</name>
<evidence type="ECO:0000313" key="4">
    <source>
        <dbReference type="Proteomes" id="UP000595001"/>
    </source>
</evidence>
<dbReference type="PANTHER" id="PTHR12126:SF16">
    <property type="entry name" value="MIOREX COMPLEX COMPONENT 2"/>
    <property type="match status" value="1"/>
</dbReference>
<accession>A0A7U3WAN0</accession>